<protein>
    <recommendedName>
        <fullName evidence="4">Lipoprotein</fullName>
    </recommendedName>
</protein>
<feature type="chain" id="PRO_5039548539" description="Lipoprotein" evidence="1">
    <location>
        <begin position="25"/>
        <end position="178"/>
    </location>
</feature>
<reference evidence="2 3" key="1">
    <citation type="journal article" date="2015" name="Geomicrobiol. J.">
        <title>Caldisalinibacter kiritimatiensis gen. nov., sp. nov., a moderately thermohalophilic thiosulfate-reducing bacterium from a hypersaline microbial mat.</title>
        <authorList>
            <person name="Ben Hania W."/>
            <person name="Joseph M."/>
            <person name="Fiebig A."/>
            <person name="Bunk B."/>
            <person name="Klenk H.-P."/>
            <person name="Fardeau M.-L."/>
            <person name="Spring S."/>
        </authorList>
    </citation>
    <scope>NUCLEOTIDE SEQUENCE [LARGE SCALE GENOMIC DNA]</scope>
    <source>
        <strain evidence="2 3">L21-TH-D2</strain>
    </source>
</reference>
<proteinExistence type="predicted"/>
<evidence type="ECO:0000313" key="2">
    <source>
        <dbReference type="EMBL" id="EOD01150.1"/>
    </source>
</evidence>
<dbReference type="EMBL" id="ARZA01000076">
    <property type="protein sequence ID" value="EOD01150.1"/>
    <property type="molecule type" value="Genomic_DNA"/>
</dbReference>
<evidence type="ECO:0000256" key="1">
    <source>
        <dbReference type="SAM" id="SignalP"/>
    </source>
</evidence>
<feature type="signal peptide" evidence="1">
    <location>
        <begin position="1"/>
        <end position="24"/>
    </location>
</feature>
<gene>
    <name evidence="2" type="ORF">L21TH_0781</name>
</gene>
<dbReference type="RefSeq" id="WP_006309488.1">
    <property type="nucleotide sequence ID" value="NZ_ARZA01000076.1"/>
</dbReference>
<dbReference type="PROSITE" id="PS51257">
    <property type="entry name" value="PROKAR_LIPOPROTEIN"/>
    <property type="match status" value="1"/>
</dbReference>
<dbReference type="eggNOG" id="ENOG50324GK">
    <property type="taxonomic scope" value="Bacteria"/>
</dbReference>
<evidence type="ECO:0008006" key="4">
    <source>
        <dbReference type="Google" id="ProtNLM"/>
    </source>
</evidence>
<organism evidence="2 3">
    <name type="scientific">Caldisalinibacter kiritimatiensis</name>
    <dbReference type="NCBI Taxonomy" id="1304284"/>
    <lineage>
        <taxon>Bacteria</taxon>
        <taxon>Bacillati</taxon>
        <taxon>Bacillota</taxon>
        <taxon>Tissierellia</taxon>
        <taxon>Tissierellales</taxon>
        <taxon>Thermohalobacteraceae</taxon>
        <taxon>Caldisalinibacter</taxon>
    </lineage>
</organism>
<dbReference type="AlphaFoldDB" id="R1CFR4"/>
<keyword evidence="3" id="KW-1185">Reference proteome</keyword>
<keyword evidence="1" id="KW-0732">Signal</keyword>
<evidence type="ECO:0000313" key="3">
    <source>
        <dbReference type="Proteomes" id="UP000013378"/>
    </source>
</evidence>
<comment type="caution">
    <text evidence="2">The sequence shown here is derived from an EMBL/GenBank/DDBJ whole genome shotgun (WGS) entry which is preliminary data.</text>
</comment>
<dbReference type="Proteomes" id="UP000013378">
    <property type="component" value="Unassembled WGS sequence"/>
</dbReference>
<name>R1CFR4_9FIRM</name>
<accession>R1CFR4</accession>
<dbReference type="OrthoDB" id="2087773at2"/>
<sequence>MKSQKLIILIFLAMLVFTSCIPQKSTIKNDTENVKLNKDENLKENIEYKIYKNKTYNFTVEYPKQWKVLESGQYDGNEEHEASPDGGILIYAENDETEQIYVFGQSGKISAETPNCEKKDFVTDNGVKGILFITETDDRYMIHLVLDEGFHGAALNLSKDCYNRNKDQIIRILKSIRI</sequence>